<comment type="caution">
    <text evidence="3">The sequence shown here is derived from an EMBL/GenBank/DDBJ whole genome shotgun (WGS) entry which is preliminary data.</text>
</comment>
<evidence type="ECO:0000313" key="3">
    <source>
        <dbReference type="EMBL" id="KRQ87466.1"/>
    </source>
</evidence>
<protein>
    <submittedName>
        <fullName evidence="3">Free methionine-R-sulfoxide reductase</fullName>
        <ecNumber evidence="3">1.8.4.14</ecNumber>
    </submittedName>
</protein>
<dbReference type="AlphaFoldDB" id="A0A0R3JWN6"/>
<dbReference type="EC" id="1.8.4.14" evidence="3"/>
<gene>
    <name evidence="3" type="primary">msrC</name>
    <name evidence="3" type="ORF">ABG79_00804</name>
</gene>
<dbReference type="PANTHER" id="PTHR21021:SF15">
    <property type="entry name" value="FREE METHIONINE-R-SULFOXIDE REDUCTASE"/>
    <property type="match status" value="1"/>
</dbReference>
<name>A0A0R3JWN6_CALMK</name>
<dbReference type="Proteomes" id="UP000052015">
    <property type="component" value="Unassembled WGS sequence"/>
</dbReference>
<dbReference type="OrthoDB" id="9796252at2"/>
<sequence>MQNNAKIIAENKEMFYKMLLYRIESWVSAEKDVLANLCNIAALLYDNIDDINWAGFYLMKNGELVLGPFGGKAACTRIKIGKGVCGTTARDRITYVVPNVHEFEGHIACDSASNSEIVVPIIKDDVLYGVLDIDSPNFNRFDEVDKLYLEKLIEKLNKYIDWNEVAKIN</sequence>
<dbReference type="PANTHER" id="PTHR21021">
    <property type="entry name" value="GAF/PUTATIVE CYTOSKELETAL PROTEIN"/>
    <property type="match status" value="1"/>
</dbReference>
<dbReference type="Pfam" id="PF01590">
    <property type="entry name" value="GAF"/>
    <property type="match status" value="1"/>
</dbReference>
<dbReference type="GO" id="GO:0033745">
    <property type="term" value="F:L-methionine-(R)-S-oxide reductase activity"/>
    <property type="evidence" value="ECO:0007669"/>
    <property type="project" value="UniProtKB-EC"/>
</dbReference>
<dbReference type="STRING" id="908809.ABG79_00804"/>
<dbReference type="Gene3D" id="3.30.450.40">
    <property type="match status" value="1"/>
</dbReference>
<reference evidence="3 4" key="1">
    <citation type="submission" date="2015-09" db="EMBL/GenBank/DDBJ databases">
        <title>Draft genome sequence of a Caloramator mitchellensis, a moderate thermophile from the Great Artesian Basin of Australia.</title>
        <authorList>
            <person name="Patel B.K."/>
        </authorList>
    </citation>
    <scope>NUCLEOTIDE SEQUENCE [LARGE SCALE GENOMIC DNA]</scope>
    <source>
        <strain evidence="3 4">VF08</strain>
    </source>
</reference>
<dbReference type="EMBL" id="LKHP01000003">
    <property type="protein sequence ID" value="KRQ87466.1"/>
    <property type="molecule type" value="Genomic_DNA"/>
</dbReference>
<organism evidence="3 4">
    <name type="scientific">Caloramator mitchellensis</name>
    <dbReference type="NCBI Taxonomy" id="908809"/>
    <lineage>
        <taxon>Bacteria</taxon>
        <taxon>Bacillati</taxon>
        <taxon>Bacillota</taxon>
        <taxon>Clostridia</taxon>
        <taxon>Eubacteriales</taxon>
        <taxon>Clostridiaceae</taxon>
        <taxon>Caloramator</taxon>
    </lineage>
</organism>
<dbReference type="InterPro" id="IPR029016">
    <property type="entry name" value="GAF-like_dom_sf"/>
</dbReference>
<keyword evidence="4" id="KW-1185">Reference proteome</keyword>
<proteinExistence type="inferred from homology"/>
<keyword evidence="3" id="KW-0560">Oxidoreductase</keyword>
<accession>A0A0R3JWN6</accession>
<evidence type="ECO:0000256" key="1">
    <source>
        <dbReference type="ARBA" id="ARBA00038454"/>
    </source>
</evidence>
<feature type="domain" description="GAF" evidence="2">
    <location>
        <begin position="56"/>
        <end position="145"/>
    </location>
</feature>
<comment type="similarity">
    <text evidence="1">Belongs to the free Met sulfoxide reductase family.</text>
</comment>
<dbReference type="FunFam" id="3.30.450.40:FF:000008">
    <property type="entry name" value="GAF domain-containing proteins"/>
    <property type="match status" value="1"/>
</dbReference>
<dbReference type="InterPro" id="IPR051330">
    <property type="entry name" value="Phosphatase_reg/MetRdx"/>
</dbReference>
<dbReference type="GO" id="GO:0005829">
    <property type="term" value="C:cytosol"/>
    <property type="evidence" value="ECO:0007669"/>
    <property type="project" value="TreeGrafter"/>
</dbReference>
<dbReference type="PATRIC" id="fig|908809.3.peg.812"/>
<dbReference type="SUPFAM" id="SSF55781">
    <property type="entry name" value="GAF domain-like"/>
    <property type="match status" value="1"/>
</dbReference>
<dbReference type="InterPro" id="IPR003018">
    <property type="entry name" value="GAF"/>
</dbReference>
<evidence type="ECO:0000313" key="4">
    <source>
        <dbReference type="Proteomes" id="UP000052015"/>
    </source>
</evidence>
<evidence type="ECO:0000259" key="2">
    <source>
        <dbReference type="Pfam" id="PF01590"/>
    </source>
</evidence>